<organism evidence="1 2">
    <name type="scientific">Actinocorallia libanotica</name>
    <dbReference type="NCBI Taxonomy" id="46162"/>
    <lineage>
        <taxon>Bacteria</taxon>
        <taxon>Bacillati</taxon>
        <taxon>Actinomycetota</taxon>
        <taxon>Actinomycetes</taxon>
        <taxon>Streptosporangiales</taxon>
        <taxon>Thermomonosporaceae</taxon>
        <taxon>Actinocorallia</taxon>
    </lineage>
</organism>
<protein>
    <submittedName>
        <fullName evidence="1">Uncharacterized protein</fullName>
    </submittedName>
</protein>
<sequence>MSNRPDTGTYLCVSLDLMVEVADPEALQAAALTDLRSRDLDAGERDTQLAQITADPTGATALRWLITPDDILGLVDRITEIDPVEAVLEISESEGALAPEED</sequence>
<dbReference type="EMBL" id="BAAAHH010000008">
    <property type="protein sequence ID" value="GAA0949409.1"/>
    <property type="molecule type" value="Genomic_DNA"/>
</dbReference>
<name>A0ABN1R1H9_9ACTN</name>
<evidence type="ECO:0000313" key="2">
    <source>
        <dbReference type="Proteomes" id="UP001500665"/>
    </source>
</evidence>
<gene>
    <name evidence="1" type="ORF">GCM10009550_26780</name>
</gene>
<comment type="caution">
    <text evidence="1">The sequence shown here is derived from an EMBL/GenBank/DDBJ whole genome shotgun (WGS) entry which is preliminary data.</text>
</comment>
<proteinExistence type="predicted"/>
<dbReference type="RefSeq" id="WP_344240418.1">
    <property type="nucleotide sequence ID" value="NZ_BAAAHH010000008.1"/>
</dbReference>
<dbReference type="Proteomes" id="UP001500665">
    <property type="component" value="Unassembled WGS sequence"/>
</dbReference>
<reference evidence="1 2" key="1">
    <citation type="journal article" date="2019" name="Int. J. Syst. Evol. Microbiol.">
        <title>The Global Catalogue of Microorganisms (GCM) 10K type strain sequencing project: providing services to taxonomists for standard genome sequencing and annotation.</title>
        <authorList>
            <consortium name="The Broad Institute Genomics Platform"/>
            <consortium name="The Broad Institute Genome Sequencing Center for Infectious Disease"/>
            <person name="Wu L."/>
            <person name="Ma J."/>
        </authorList>
    </citation>
    <scope>NUCLEOTIDE SEQUENCE [LARGE SCALE GENOMIC DNA]</scope>
    <source>
        <strain evidence="1 2">JCM 10696</strain>
    </source>
</reference>
<keyword evidence="2" id="KW-1185">Reference proteome</keyword>
<accession>A0ABN1R1H9</accession>
<evidence type="ECO:0000313" key="1">
    <source>
        <dbReference type="EMBL" id="GAA0949409.1"/>
    </source>
</evidence>